<keyword evidence="6 7" id="KW-0472">Membrane</keyword>
<feature type="transmembrane region" description="Helical" evidence="7">
    <location>
        <begin position="282"/>
        <end position="301"/>
    </location>
</feature>
<keyword evidence="4 7" id="KW-0812">Transmembrane</keyword>
<sequence>MAGTQRERCCVGGSELLLYGGSAIILFAERAALTYSILHYFVIGHQLWAGLTFTLTLPACAVQLLSFYWFSVDGERKRCFLVIIHILQLGIYKRYWDCAWSMVRDQRTAGGLGALVMQQGDVSALHLLEALLLSLPQTLLQSYLLVTAEISLITPAAALCSSLSLLSLSWALVLHSRASCLILPGHLSMPPAALLCQLLWRAGMLWSRVTTLVLFARAYHWWVFGVGGLHWLAASFWLVTQQSDIFKNPWHWRLFNCTLGAVHVFCFLNVKYGPSRFRMSAFYAVMLLENATLLLFASDFLQVASWDSMGTSTAVLCSFLVGGTALVLYYRFLHPKSTEISLSYQSGQPRSACWNKGSTSFSPGDKDAAFSPPLQTYCTRSPTGVTETDLEHGGISALEPPVMGTSIDEGHHHWLLLRLALKTGDLEKIHRSYGAGGATAILGVVEHKKAEEKKVMDEEEKDKEEEGKGEDERDQPKFRLPLLLEPAAKWDHAVVPFSEDEDTGETSQYVSLQTNPLEAQRKRGLTPGGEYKRGCPEGRSVGLLEDPEFQNPESKACNEEESPTDCSSTTYFSADPQSPDGPAQELPKREGGGEGASTLGAQLAEFSPIAGDAGKYRGSGKPPGFRALLSRRDPMSELGVEPQFTSTPKSEPGPQNLEPRAGGVRRQLVPPVPACVKGFGDSLE</sequence>
<evidence type="ECO:0000256" key="6">
    <source>
        <dbReference type="ARBA" id="ARBA00023136"/>
    </source>
</evidence>
<dbReference type="PANTHER" id="PTHR16024">
    <property type="entry name" value="XK-RELATED PROTEIN"/>
    <property type="match status" value="1"/>
</dbReference>
<dbReference type="GO" id="GO:0005886">
    <property type="term" value="C:plasma membrane"/>
    <property type="evidence" value="ECO:0007669"/>
    <property type="project" value="UniProtKB-SubCell"/>
</dbReference>
<dbReference type="InterPro" id="IPR018629">
    <property type="entry name" value="XK-rel"/>
</dbReference>
<evidence type="ECO:0000256" key="2">
    <source>
        <dbReference type="ARBA" id="ARBA00008789"/>
    </source>
</evidence>
<feature type="transmembrane region" description="Helical" evidence="7">
    <location>
        <begin position="16"/>
        <end position="41"/>
    </location>
</feature>
<reference evidence="9" key="1">
    <citation type="submission" date="2022-02" db="EMBL/GenBank/DDBJ databases">
        <title>Atlantic sturgeon de novo genome assembly.</title>
        <authorList>
            <person name="Stock M."/>
            <person name="Klopp C."/>
            <person name="Guiguen Y."/>
            <person name="Cabau C."/>
            <person name="Parinello H."/>
            <person name="Santidrian Yebra-Pimentel E."/>
            <person name="Kuhl H."/>
            <person name="Dirks R.P."/>
            <person name="Guessner J."/>
            <person name="Wuertz S."/>
            <person name="Du K."/>
            <person name="Schartl M."/>
        </authorList>
    </citation>
    <scope>NUCLEOTIDE SEQUENCE</scope>
    <source>
        <strain evidence="9">STURGEONOMICS-FGT-2020</strain>
        <tissue evidence="9">Whole blood</tissue>
    </source>
</reference>
<comment type="caution">
    <text evidence="9">The sequence shown here is derived from an EMBL/GenBank/DDBJ whole genome shotgun (WGS) entry which is preliminary data.</text>
</comment>
<feature type="transmembrane region" description="Helical" evidence="7">
    <location>
        <begin position="220"/>
        <end position="240"/>
    </location>
</feature>
<comment type="subcellular location">
    <subcellularLocation>
        <location evidence="1">Cell membrane</location>
        <topology evidence="1">Multi-pass membrane protein</topology>
    </subcellularLocation>
    <subcellularLocation>
        <location evidence="7">Membrane</location>
        <topology evidence="7">Multi-pass membrane protein</topology>
    </subcellularLocation>
</comment>
<proteinExistence type="inferred from homology"/>
<keyword evidence="5 7" id="KW-1133">Transmembrane helix</keyword>
<feature type="transmembrane region" description="Helical" evidence="7">
    <location>
        <begin position="313"/>
        <end position="332"/>
    </location>
</feature>
<feature type="transmembrane region" description="Helical" evidence="7">
    <location>
        <begin position="252"/>
        <end position="270"/>
    </location>
</feature>
<dbReference type="EMBL" id="JAGXEW010000006">
    <property type="protein sequence ID" value="KAK1170615.1"/>
    <property type="molecule type" value="Genomic_DNA"/>
</dbReference>
<name>A0AAD8GA85_ACIOX</name>
<gene>
    <name evidence="9" type="primary">XKR5</name>
    <name evidence="9" type="ORF">AOXY_G7520</name>
</gene>
<feature type="compositionally biased region" description="Polar residues" evidence="8">
    <location>
        <begin position="564"/>
        <end position="576"/>
    </location>
</feature>
<organism evidence="9 10">
    <name type="scientific">Acipenser oxyrinchus oxyrinchus</name>
    <dbReference type="NCBI Taxonomy" id="40147"/>
    <lineage>
        <taxon>Eukaryota</taxon>
        <taxon>Metazoa</taxon>
        <taxon>Chordata</taxon>
        <taxon>Craniata</taxon>
        <taxon>Vertebrata</taxon>
        <taxon>Euteleostomi</taxon>
        <taxon>Actinopterygii</taxon>
        <taxon>Chondrostei</taxon>
        <taxon>Acipenseriformes</taxon>
        <taxon>Acipenseridae</taxon>
        <taxon>Acipenser</taxon>
    </lineage>
</organism>
<feature type="transmembrane region" description="Helical" evidence="7">
    <location>
        <begin position="47"/>
        <end position="70"/>
    </location>
</feature>
<evidence type="ECO:0000256" key="8">
    <source>
        <dbReference type="SAM" id="MobiDB-lite"/>
    </source>
</evidence>
<evidence type="ECO:0000313" key="10">
    <source>
        <dbReference type="Proteomes" id="UP001230051"/>
    </source>
</evidence>
<feature type="compositionally biased region" description="Polar residues" evidence="8">
    <location>
        <begin position="505"/>
        <end position="517"/>
    </location>
</feature>
<keyword evidence="10" id="KW-1185">Reference proteome</keyword>
<feature type="region of interest" description="Disordered" evidence="8">
    <location>
        <begin position="451"/>
        <end position="477"/>
    </location>
</feature>
<keyword evidence="3" id="KW-1003">Cell membrane</keyword>
<dbReference type="Proteomes" id="UP001230051">
    <property type="component" value="Unassembled WGS sequence"/>
</dbReference>
<dbReference type="InterPro" id="IPR050895">
    <property type="entry name" value="XK-related_scramblase"/>
</dbReference>
<evidence type="ECO:0000256" key="5">
    <source>
        <dbReference type="ARBA" id="ARBA00022989"/>
    </source>
</evidence>
<evidence type="ECO:0000256" key="1">
    <source>
        <dbReference type="ARBA" id="ARBA00004651"/>
    </source>
</evidence>
<evidence type="ECO:0000313" key="9">
    <source>
        <dbReference type="EMBL" id="KAK1170615.1"/>
    </source>
</evidence>
<dbReference type="Pfam" id="PF09815">
    <property type="entry name" value="XK-related"/>
    <property type="match status" value="1"/>
</dbReference>
<dbReference type="AlphaFoldDB" id="A0AAD8GA85"/>
<feature type="region of interest" description="Disordered" evidence="8">
    <location>
        <begin position="499"/>
        <end position="684"/>
    </location>
</feature>
<comment type="similarity">
    <text evidence="2 7">Belongs to the XK family.</text>
</comment>
<evidence type="ECO:0000256" key="4">
    <source>
        <dbReference type="ARBA" id="ARBA00022692"/>
    </source>
</evidence>
<accession>A0AAD8GA85</accession>
<evidence type="ECO:0000256" key="7">
    <source>
        <dbReference type="RuleBase" id="RU910716"/>
    </source>
</evidence>
<evidence type="ECO:0000256" key="3">
    <source>
        <dbReference type="ARBA" id="ARBA00022475"/>
    </source>
</evidence>
<dbReference type="PANTHER" id="PTHR16024:SF15">
    <property type="entry name" value="XK-RELATED PROTEIN 5"/>
    <property type="match status" value="1"/>
</dbReference>
<protein>
    <recommendedName>
        <fullName evidence="7">XK-related protein</fullName>
    </recommendedName>
</protein>
<feature type="compositionally biased region" description="Basic and acidic residues" evidence="8">
    <location>
        <begin position="464"/>
        <end position="477"/>
    </location>
</feature>